<evidence type="ECO:0000256" key="8">
    <source>
        <dbReference type="ARBA" id="ARBA00023315"/>
    </source>
</evidence>
<feature type="transmembrane region" description="Helical" evidence="9">
    <location>
        <begin position="82"/>
        <end position="99"/>
    </location>
</feature>
<evidence type="ECO:0000256" key="4">
    <source>
        <dbReference type="ARBA" id="ARBA00022679"/>
    </source>
</evidence>
<dbReference type="EC" id="2.3.1.-" evidence="10"/>
<comment type="similarity">
    <text evidence="2">Belongs to the membrane-bound acyltransferase family.</text>
</comment>
<dbReference type="InterPro" id="IPR028362">
    <property type="entry name" value="AlgI"/>
</dbReference>
<proteinExistence type="inferred from homology"/>
<keyword evidence="5 9" id="KW-0812">Transmembrane</keyword>
<evidence type="ECO:0000313" key="10">
    <source>
        <dbReference type="EMBL" id="VAW91960.1"/>
    </source>
</evidence>
<dbReference type="PANTHER" id="PTHR13285:SF23">
    <property type="entry name" value="TEICHOIC ACID D-ALANYLTRANSFERASE"/>
    <property type="match status" value="1"/>
</dbReference>
<gene>
    <name evidence="10" type="ORF">MNBD_GAMMA22-2523</name>
</gene>
<feature type="transmembrane region" description="Helical" evidence="9">
    <location>
        <begin position="30"/>
        <end position="46"/>
    </location>
</feature>
<evidence type="ECO:0000256" key="5">
    <source>
        <dbReference type="ARBA" id="ARBA00022692"/>
    </source>
</evidence>
<dbReference type="InterPro" id="IPR004299">
    <property type="entry name" value="MBOAT_fam"/>
</dbReference>
<dbReference type="PIRSF" id="PIRSF500217">
    <property type="entry name" value="AlgI"/>
    <property type="match status" value="1"/>
</dbReference>
<feature type="transmembrane region" description="Helical" evidence="9">
    <location>
        <begin position="190"/>
        <end position="209"/>
    </location>
</feature>
<feature type="transmembrane region" description="Helical" evidence="9">
    <location>
        <begin position="319"/>
        <end position="346"/>
    </location>
</feature>
<dbReference type="Pfam" id="PF03062">
    <property type="entry name" value="MBOAT"/>
    <property type="match status" value="1"/>
</dbReference>
<evidence type="ECO:0000256" key="7">
    <source>
        <dbReference type="ARBA" id="ARBA00023136"/>
    </source>
</evidence>
<protein>
    <submittedName>
        <fullName evidence="10">Probable poly(Beta-D-mannuronate) O-acetylase</fullName>
        <ecNumber evidence="10">2.3.1.-</ecNumber>
    </submittedName>
</protein>
<dbReference type="AlphaFoldDB" id="A0A3B0ZRW4"/>
<dbReference type="GO" id="GO:0005886">
    <property type="term" value="C:plasma membrane"/>
    <property type="evidence" value="ECO:0007669"/>
    <property type="project" value="UniProtKB-SubCell"/>
</dbReference>
<feature type="transmembrane region" description="Helical" evidence="9">
    <location>
        <begin position="6"/>
        <end position="23"/>
    </location>
</feature>
<feature type="transmembrane region" description="Helical" evidence="9">
    <location>
        <begin position="493"/>
        <end position="517"/>
    </location>
</feature>
<dbReference type="InterPro" id="IPR024194">
    <property type="entry name" value="Ac/AlaTfrase_AlgI/DltB"/>
</dbReference>
<name>A0A3B0ZRW4_9ZZZZ</name>
<comment type="subcellular location">
    <subcellularLocation>
        <location evidence="1">Cell membrane</location>
        <topology evidence="1">Multi-pass membrane protein</topology>
    </subcellularLocation>
</comment>
<evidence type="ECO:0000256" key="2">
    <source>
        <dbReference type="ARBA" id="ARBA00010323"/>
    </source>
</evidence>
<dbReference type="PANTHER" id="PTHR13285">
    <property type="entry name" value="ACYLTRANSFERASE"/>
    <property type="match status" value="1"/>
</dbReference>
<feature type="transmembrane region" description="Helical" evidence="9">
    <location>
        <begin position="52"/>
        <end position="70"/>
    </location>
</feature>
<keyword evidence="4 10" id="KW-0808">Transferase</keyword>
<feature type="transmembrane region" description="Helical" evidence="9">
    <location>
        <begin position="119"/>
        <end position="140"/>
    </location>
</feature>
<evidence type="ECO:0000256" key="1">
    <source>
        <dbReference type="ARBA" id="ARBA00004651"/>
    </source>
</evidence>
<keyword evidence="6 9" id="KW-1133">Transmembrane helix</keyword>
<organism evidence="10">
    <name type="scientific">hydrothermal vent metagenome</name>
    <dbReference type="NCBI Taxonomy" id="652676"/>
    <lineage>
        <taxon>unclassified sequences</taxon>
        <taxon>metagenomes</taxon>
        <taxon>ecological metagenomes</taxon>
    </lineage>
</organism>
<accession>A0A3B0ZRW4</accession>
<keyword evidence="8 10" id="KW-0012">Acyltransferase</keyword>
<dbReference type="InterPro" id="IPR051085">
    <property type="entry name" value="MB_O-acyltransferase"/>
</dbReference>
<dbReference type="GO" id="GO:0016746">
    <property type="term" value="F:acyltransferase activity"/>
    <property type="evidence" value="ECO:0007669"/>
    <property type="project" value="UniProtKB-KW"/>
</dbReference>
<feature type="transmembrane region" description="Helical" evidence="9">
    <location>
        <begin position="434"/>
        <end position="453"/>
    </location>
</feature>
<reference evidence="10" key="1">
    <citation type="submission" date="2018-06" db="EMBL/GenBank/DDBJ databases">
        <authorList>
            <person name="Zhirakovskaya E."/>
        </authorList>
    </citation>
    <scope>NUCLEOTIDE SEQUENCE</scope>
</reference>
<dbReference type="EMBL" id="UOFS01000009">
    <property type="protein sequence ID" value="VAW91960.1"/>
    <property type="molecule type" value="Genomic_DNA"/>
</dbReference>
<feature type="transmembrane region" description="Helical" evidence="9">
    <location>
        <begin position="366"/>
        <end position="387"/>
    </location>
</feature>
<evidence type="ECO:0000256" key="3">
    <source>
        <dbReference type="ARBA" id="ARBA00022475"/>
    </source>
</evidence>
<evidence type="ECO:0000256" key="6">
    <source>
        <dbReference type="ARBA" id="ARBA00022989"/>
    </source>
</evidence>
<dbReference type="PIRSF" id="PIRSF016636">
    <property type="entry name" value="AlgI_DltB"/>
    <property type="match status" value="1"/>
</dbReference>
<keyword evidence="7 9" id="KW-0472">Membrane</keyword>
<keyword evidence="3" id="KW-1003">Cell membrane</keyword>
<sequence length="519" mass="60397">MLFNSYEFIVLFLPISLIIFFVLGRYYSNHYAIFWLVATSLFFYGWWNPNYLILICLSIIINYIIGLLITRYNGLGSNNKPLFFVVLGVSFNLLLLGYFKYSNFFLNTINYTVGFDWNLHNVLLPIGISFFTFQQIAYLVDTKTNKTSEHNFLHYSLFVVFFPQLIAGPIVHHRQMLPQFTNRETYSPTFQNISVGSTIFIIGLFKKVVIADNIAVYVNPVFDMAETGQAINFFQTWTATLGYSLQLYFDFSGYSDMAIGLARLFGVKLPINFYSPYKATSIIDFWQRWHMTLSRFLRDYVYIPLGGNRKGPRRRYINLMLTMVIGGLWHGAAWTFVAWGALHGVFIIINHLWTKIALFPTNINRWWSVLMARMITFLLVSIAWILFRAESFVGVAEIYKGMFNLPISLLDKFGDSLLILNDIGFSFIDSDVGLLNGINFLFLVVAVIALWILPNTQELMSNYDPAYDYQEKNKMFNQFTFIKKLLWYPNVAWSLYISILFICSFLSLTQVSEFLYFQF</sequence>
<evidence type="ECO:0000256" key="9">
    <source>
        <dbReference type="SAM" id="Phobius"/>
    </source>
</evidence>
<dbReference type="GO" id="GO:0042121">
    <property type="term" value="P:alginic acid biosynthetic process"/>
    <property type="evidence" value="ECO:0007669"/>
    <property type="project" value="InterPro"/>
</dbReference>
<feature type="transmembrane region" description="Helical" evidence="9">
    <location>
        <begin position="152"/>
        <end position="170"/>
    </location>
</feature>